<dbReference type="Proteomes" id="UP000736335">
    <property type="component" value="Unassembled WGS sequence"/>
</dbReference>
<evidence type="ECO:0000256" key="5">
    <source>
        <dbReference type="ARBA" id="ARBA00022989"/>
    </source>
</evidence>
<sequence length="422" mass="46778">MQWPDRYFCVYLFSRTAVTYHYLHPHCWQDDHARTGRSSPSLSSHFFFPPGIFDHLSPYRTLPEIALKHGCKTVTSTVMAFGLQGRKSIAGTVNKNRDDVADHSVSHPRSTVPTGNYLFTLTPTFTQGLIFGQIPILFLVYLILFFNSKSIELPKEPPGQSALPFRPSFSAEEFVSTVFPHTKVKEQGEEGDGYFVESAEWLNVLLKQIVDDYRRKLRAIDSGLDEEKEKATLGRIQDLANEARPQTLLGPIHVRSVDLGASAPRISNAKITKMIGGNPQVEVDLNYTDTASISVSTTALLNFPFPGFAKLPVSLVVSLELFSCKLVFTPPKPTTGIVKQLPITSEESPVFTINIPPSSISLHLKMNTTIGLLPQLANIQKLHELIETQVKKLISEQATWTVILPGMSKPRAGTKESDSSDG</sequence>
<dbReference type="GO" id="GO:0032865">
    <property type="term" value="C:ERMES complex"/>
    <property type="evidence" value="ECO:0007669"/>
    <property type="project" value="TreeGrafter"/>
</dbReference>
<comment type="caution">
    <text evidence="11">The sequence shown here is derived from an EMBL/GenBank/DDBJ whole genome shotgun (WGS) entry which is preliminary data.</text>
</comment>
<keyword evidence="6" id="KW-0445">Lipid transport</keyword>
<dbReference type="GO" id="GO:0015914">
    <property type="term" value="P:phospholipid transport"/>
    <property type="evidence" value="ECO:0007669"/>
    <property type="project" value="TreeGrafter"/>
</dbReference>
<evidence type="ECO:0000256" key="3">
    <source>
        <dbReference type="ARBA" id="ARBA00022692"/>
    </source>
</evidence>
<dbReference type="InterPro" id="IPR019411">
    <property type="entry name" value="MMM1_dom"/>
</dbReference>
<keyword evidence="12" id="KW-1185">Reference proteome</keyword>
<dbReference type="AlphaFoldDB" id="A0A9P6H2N8"/>
<organism evidence="11 12">
    <name type="scientific">Thelephora terrestris</name>
    <dbReference type="NCBI Taxonomy" id="56493"/>
    <lineage>
        <taxon>Eukaryota</taxon>
        <taxon>Fungi</taxon>
        <taxon>Dikarya</taxon>
        <taxon>Basidiomycota</taxon>
        <taxon>Agaricomycotina</taxon>
        <taxon>Agaricomycetes</taxon>
        <taxon>Thelephorales</taxon>
        <taxon>Thelephoraceae</taxon>
        <taxon>Thelephora</taxon>
    </lineage>
</organism>
<dbReference type="PANTHER" id="PTHR13466">
    <property type="entry name" value="TEX2 PROTEIN-RELATED"/>
    <property type="match status" value="1"/>
</dbReference>
<dbReference type="CDD" id="cd21671">
    <property type="entry name" value="SMP_Mmm1"/>
    <property type="match status" value="1"/>
</dbReference>
<name>A0A9P6H2N8_9AGAM</name>
<evidence type="ECO:0000259" key="10">
    <source>
        <dbReference type="PROSITE" id="PS51847"/>
    </source>
</evidence>
<protein>
    <recommendedName>
        <fullName evidence="10">SMP-LTD domain-containing protein</fullName>
    </recommendedName>
</protein>
<dbReference type="Pfam" id="PF10296">
    <property type="entry name" value="MMM1"/>
    <property type="match status" value="1"/>
</dbReference>
<accession>A0A9P6H2N8</accession>
<dbReference type="GO" id="GO:0008289">
    <property type="term" value="F:lipid binding"/>
    <property type="evidence" value="ECO:0007669"/>
    <property type="project" value="UniProtKB-KW"/>
</dbReference>
<evidence type="ECO:0000256" key="6">
    <source>
        <dbReference type="ARBA" id="ARBA00023055"/>
    </source>
</evidence>
<evidence type="ECO:0000256" key="4">
    <source>
        <dbReference type="ARBA" id="ARBA00022824"/>
    </source>
</evidence>
<keyword evidence="4" id="KW-0256">Endoplasmic reticulum</keyword>
<keyword evidence="7" id="KW-0446">Lipid-binding</keyword>
<feature type="transmembrane region" description="Helical" evidence="9">
    <location>
        <begin position="125"/>
        <end position="146"/>
    </location>
</feature>
<feature type="domain" description="SMP-LTD" evidence="10">
    <location>
        <begin position="195"/>
        <end position="413"/>
    </location>
</feature>
<keyword evidence="2" id="KW-0813">Transport</keyword>
<evidence type="ECO:0000256" key="9">
    <source>
        <dbReference type="SAM" id="Phobius"/>
    </source>
</evidence>
<evidence type="ECO:0000256" key="1">
    <source>
        <dbReference type="ARBA" id="ARBA00004586"/>
    </source>
</evidence>
<dbReference type="OrthoDB" id="5599157at2759"/>
<reference evidence="11" key="1">
    <citation type="journal article" date="2020" name="Nat. Commun.">
        <title>Large-scale genome sequencing of mycorrhizal fungi provides insights into the early evolution of symbiotic traits.</title>
        <authorList>
            <person name="Miyauchi S."/>
            <person name="Kiss E."/>
            <person name="Kuo A."/>
            <person name="Drula E."/>
            <person name="Kohler A."/>
            <person name="Sanchez-Garcia M."/>
            <person name="Morin E."/>
            <person name="Andreopoulos B."/>
            <person name="Barry K.W."/>
            <person name="Bonito G."/>
            <person name="Buee M."/>
            <person name="Carver A."/>
            <person name="Chen C."/>
            <person name="Cichocki N."/>
            <person name="Clum A."/>
            <person name="Culley D."/>
            <person name="Crous P.W."/>
            <person name="Fauchery L."/>
            <person name="Girlanda M."/>
            <person name="Hayes R.D."/>
            <person name="Keri Z."/>
            <person name="LaButti K."/>
            <person name="Lipzen A."/>
            <person name="Lombard V."/>
            <person name="Magnuson J."/>
            <person name="Maillard F."/>
            <person name="Murat C."/>
            <person name="Nolan M."/>
            <person name="Ohm R.A."/>
            <person name="Pangilinan J."/>
            <person name="Pereira M.F."/>
            <person name="Perotto S."/>
            <person name="Peter M."/>
            <person name="Pfister S."/>
            <person name="Riley R."/>
            <person name="Sitrit Y."/>
            <person name="Stielow J.B."/>
            <person name="Szollosi G."/>
            <person name="Zifcakova L."/>
            <person name="Stursova M."/>
            <person name="Spatafora J.W."/>
            <person name="Tedersoo L."/>
            <person name="Vaario L.M."/>
            <person name="Yamada A."/>
            <person name="Yan M."/>
            <person name="Wang P."/>
            <person name="Xu J."/>
            <person name="Bruns T."/>
            <person name="Baldrian P."/>
            <person name="Vilgalys R."/>
            <person name="Dunand C."/>
            <person name="Henrissat B."/>
            <person name="Grigoriev I.V."/>
            <person name="Hibbett D."/>
            <person name="Nagy L.G."/>
            <person name="Martin F.M."/>
        </authorList>
    </citation>
    <scope>NUCLEOTIDE SEQUENCE</scope>
    <source>
        <strain evidence="11">UH-Tt-Lm1</strain>
    </source>
</reference>
<proteinExistence type="predicted"/>
<keyword evidence="3 9" id="KW-0812">Transmembrane</keyword>
<evidence type="ECO:0000256" key="2">
    <source>
        <dbReference type="ARBA" id="ARBA00022448"/>
    </source>
</evidence>
<reference evidence="11" key="2">
    <citation type="submission" date="2020-11" db="EMBL/GenBank/DDBJ databases">
        <authorList>
            <consortium name="DOE Joint Genome Institute"/>
            <person name="Kuo A."/>
            <person name="Miyauchi S."/>
            <person name="Kiss E."/>
            <person name="Drula E."/>
            <person name="Kohler A."/>
            <person name="Sanchez-Garcia M."/>
            <person name="Andreopoulos B."/>
            <person name="Barry K.W."/>
            <person name="Bonito G."/>
            <person name="Buee M."/>
            <person name="Carver A."/>
            <person name="Chen C."/>
            <person name="Cichocki N."/>
            <person name="Clum A."/>
            <person name="Culley D."/>
            <person name="Crous P.W."/>
            <person name="Fauchery L."/>
            <person name="Girlanda M."/>
            <person name="Hayes R."/>
            <person name="Keri Z."/>
            <person name="Labutti K."/>
            <person name="Lipzen A."/>
            <person name="Lombard V."/>
            <person name="Magnuson J."/>
            <person name="Maillard F."/>
            <person name="Morin E."/>
            <person name="Murat C."/>
            <person name="Nolan M."/>
            <person name="Ohm R."/>
            <person name="Pangilinan J."/>
            <person name="Pereira M."/>
            <person name="Perotto S."/>
            <person name="Peter M."/>
            <person name="Riley R."/>
            <person name="Sitrit Y."/>
            <person name="Stielow B."/>
            <person name="Szollosi G."/>
            <person name="Zifcakova L."/>
            <person name="Stursova M."/>
            <person name="Spatafora J.W."/>
            <person name="Tedersoo L."/>
            <person name="Vaario L.-M."/>
            <person name="Yamada A."/>
            <person name="Yan M."/>
            <person name="Wang P."/>
            <person name="Xu J."/>
            <person name="Bruns T."/>
            <person name="Baldrian P."/>
            <person name="Vilgalys R."/>
            <person name="Henrissat B."/>
            <person name="Grigoriev I.V."/>
            <person name="Hibbett D."/>
            <person name="Nagy L.G."/>
            <person name="Martin F.M."/>
        </authorList>
    </citation>
    <scope>NUCLEOTIDE SEQUENCE</scope>
    <source>
        <strain evidence="11">UH-Tt-Lm1</strain>
    </source>
</reference>
<dbReference type="GO" id="GO:1990456">
    <property type="term" value="P:mitochondrion-endoplasmic reticulum membrane tethering"/>
    <property type="evidence" value="ECO:0007669"/>
    <property type="project" value="TreeGrafter"/>
</dbReference>
<dbReference type="PROSITE" id="PS51847">
    <property type="entry name" value="SMP"/>
    <property type="match status" value="1"/>
</dbReference>
<gene>
    <name evidence="11" type="ORF">BJ322DRAFT_1093309</name>
</gene>
<dbReference type="InterPro" id="IPR031468">
    <property type="entry name" value="SMP_LBD"/>
</dbReference>
<comment type="subcellular location">
    <subcellularLocation>
        <location evidence="1">Endoplasmic reticulum membrane</location>
    </subcellularLocation>
</comment>
<evidence type="ECO:0000256" key="7">
    <source>
        <dbReference type="ARBA" id="ARBA00023121"/>
    </source>
</evidence>
<keyword evidence="5 9" id="KW-1133">Transmembrane helix</keyword>
<keyword evidence="8 9" id="KW-0472">Membrane</keyword>
<dbReference type="EMBL" id="WIUZ02000024">
    <property type="protein sequence ID" value="KAF9778153.1"/>
    <property type="molecule type" value="Genomic_DNA"/>
</dbReference>
<evidence type="ECO:0000313" key="11">
    <source>
        <dbReference type="EMBL" id="KAF9778153.1"/>
    </source>
</evidence>
<evidence type="ECO:0000313" key="12">
    <source>
        <dbReference type="Proteomes" id="UP000736335"/>
    </source>
</evidence>
<dbReference type="GO" id="GO:0005789">
    <property type="term" value="C:endoplasmic reticulum membrane"/>
    <property type="evidence" value="ECO:0007669"/>
    <property type="project" value="UniProtKB-SubCell"/>
</dbReference>
<dbReference type="PANTHER" id="PTHR13466:SF0">
    <property type="entry name" value="SMP-LTD DOMAIN-CONTAINING PROTEIN"/>
    <property type="match status" value="1"/>
</dbReference>
<evidence type="ECO:0000256" key="8">
    <source>
        <dbReference type="ARBA" id="ARBA00023136"/>
    </source>
</evidence>